<accession>A0A2U8UJ49</accession>
<evidence type="ECO:0008006" key="3">
    <source>
        <dbReference type="Google" id="ProtNLM"/>
    </source>
</evidence>
<dbReference type="KEGG" id="vg:54992187"/>
<sequence length="624" mass="67513">MADATPAEYAAKYKQLAGKNLPNNPVDKYRSVLGINGGILDALPGVIPSIEFVVEKLDELIRSIVRAVTGAVNGTIHNLEEWALSVPILGDIVALIKKVITGEGDIELPPILQGASDFMHGIDRMLGQMIDIFNGLVVTPINAAIAGVVDWFAGLLGFRKNTSDKVTTIENDVSNQGTIVRGVQGDVSGVKNDLVDKASISDVPNDLPMWQSMNPLEDASFPRIMLNRNTKWVNDRTESSGSGTHTHGIAVRSSPFYAPSLGVMELGFIRVPRSRTYNTVGVVVDNSGSSTTSLFLAVYRLLDNGSLSLEQYTGNVAGFVTASKYELRVELGESVIAEGGEYFAVGVLQAGSGTPRPIAGVEMEDISVPVGTYPKKLNALSPGGLTSPPDLITSGQTNFSYNWAPWVCLGESIPVNVLPKLSYSDDFERANSSNLGSNWAQRGDIHVTNGAATTTTKGVSSALWVYPLNYNNMSVRARCGTMTDFDYTLLVARGNNTFTRGIGLGINSIGFALVECVGVNQFEKIVGPIDRTFRTGDLVELQCIDDLFVVLHNGEEIYTWRDTAQRIPIGRSNRFVGMSMSRNVIGISSVELRDWKAQDLGEQHERPWPGNDVYPSRIAYPSEG</sequence>
<organism evidence="1 2">
    <name type="scientific">Gordonia phage Jace</name>
    <dbReference type="NCBI Taxonomy" id="2182360"/>
    <lineage>
        <taxon>Viruses</taxon>
        <taxon>Duplodnaviria</taxon>
        <taxon>Heunggongvirae</taxon>
        <taxon>Uroviricota</taxon>
        <taxon>Caudoviricetes</taxon>
        <taxon>Jacevirus</taxon>
        <taxon>Jacevirus jace</taxon>
    </lineage>
</organism>
<evidence type="ECO:0000313" key="2">
    <source>
        <dbReference type="Proteomes" id="UP000246975"/>
    </source>
</evidence>
<dbReference type="RefSeq" id="YP_009801668.1">
    <property type="nucleotide sequence ID" value="NC_047974.1"/>
</dbReference>
<dbReference type="GeneID" id="54992187"/>
<name>A0A2U8UJ49_9CAUD</name>
<dbReference type="Proteomes" id="UP000246975">
    <property type="component" value="Segment"/>
</dbReference>
<proteinExistence type="predicted"/>
<protein>
    <recommendedName>
        <fullName evidence="3">Minor tail protein</fullName>
    </recommendedName>
</protein>
<dbReference type="EMBL" id="MH153804">
    <property type="protein sequence ID" value="AWN03643.1"/>
    <property type="molecule type" value="Genomic_DNA"/>
</dbReference>
<reference evidence="1 2" key="1">
    <citation type="submission" date="2018-03" db="EMBL/GenBank/DDBJ databases">
        <authorList>
            <person name="Garlena R.A."/>
            <person name="Russell D.A."/>
            <person name="Pope W.H."/>
            <person name="Jacobs-Sera D."/>
            <person name="Hatfull G.F."/>
        </authorList>
    </citation>
    <scope>NUCLEOTIDE SEQUENCE [LARGE SCALE GENOMIC DNA]</scope>
</reference>
<evidence type="ECO:0000313" key="1">
    <source>
        <dbReference type="EMBL" id="AWN03643.1"/>
    </source>
</evidence>
<keyword evidence="2" id="KW-1185">Reference proteome</keyword>
<gene>
    <name evidence="1" type="primary">22</name>
    <name evidence="1" type="ORF">PBI_JACE_22</name>
</gene>